<dbReference type="InterPro" id="IPR042106">
    <property type="entry name" value="Nuo/plastoQ_OxRdtase_6_NuoJ"/>
</dbReference>
<keyword evidence="1" id="KW-0472">Membrane</keyword>
<feature type="transmembrane region" description="Helical" evidence="1">
    <location>
        <begin position="148"/>
        <end position="171"/>
    </location>
</feature>
<keyword evidence="1" id="KW-0830">Ubiquinone</keyword>
<geneLocation type="mitochondrion" evidence="2"/>
<organism evidence="2">
    <name type="scientific">Pseudo-nitzschia pungens</name>
    <dbReference type="NCBI Taxonomy" id="37318"/>
    <lineage>
        <taxon>Eukaryota</taxon>
        <taxon>Sar</taxon>
        <taxon>Stramenopiles</taxon>
        <taxon>Ochrophyta</taxon>
        <taxon>Bacillariophyta</taxon>
        <taxon>Bacillariophyceae</taxon>
        <taxon>Bacillariophycidae</taxon>
        <taxon>Bacillariales</taxon>
        <taxon>Bacillariaceae</taxon>
        <taxon>Pseudo-nitzschia</taxon>
    </lineage>
</organism>
<keyword evidence="1" id="KW-0249">Electron transport</keyword>
<comment type="catalytic activity">
    <reaction evidence="1">
        <text>a ubiquinone + NADH + 5 H(+)(in) = a ubiquinol + NAD(+) + 4 H(+)(out)</text>
        <dbReference type="Rhea" id="RHEA:29091"/>
        <dbReference type="Rhea" id="RHEA-COMP:9565"/>
        <dbReference type="Rhea" id="RHEA-COMP:9566"/>
        <dbReference type="ChEBI" id="CHEBI:15378"/>
        <dbReference type="ChEBI" id="CHEBI:16389"/>
        <dbReference type="ChEBI" id="CHEBI:17976"/>
        <dbReference type="ChEBI" id="CHEBI:57540"/>
        <dbReference type="ChEBI" id="CHEBI:57945"/>
        <dbReference type="EC" id="7.1.1.2"/>
    </reaction>
</comment>
<dbReference type="Pfam" id="PF00499">
    <property type="entry name" value="Oxidored_q3"/>
    <property type="match status" value="1"/>
</dbReference>
<protein>
    <recommendedName>
        <fullName evidence="1">NADH-ubiquinone oxidoreductase chain 6</fullName>
        <ecNumber evidence="1">7.1.1.2</ecNumber>
    </recommendedName>
</protein>
<dbReference type="PANTHER" id="PTHR33269">
    <property type="entry name" value="NADH-UBIQUINONE OXIDOREDUCTASE CHAIN 6"/>
    <property type="match status" value="1"/>
</dbReference>
<keyword evidence="1 2" id="KW-0496">Mitochondrion</keyword>
<feature type="transmembrane region" description="Helical" evidence="1">
    <location>
        <begin position="29"/>
        <end position="46"/>
    </location>
</feature>
<feature type="transmembrane region" description="Helical" evidence="1">
    <location>
        <begin position="6"/>
        <end position="22"/>
    </location>
</feature>
<keyword evidence="1" id="KW-1133">Transmembrane helix</keyword>
<reference evidence="2" key="1">
    <citation type="submission" date="2020-11" db="EMBL/GenBank/DDBJ databases">
        <title>Pseudo-nitzschia pungens mitochondrial genome.</title>
        <authorList>
            <person name="Chen Y."/>
            <person name="Wang Y."/>
            <person name="Liu K."/>
            <person name="Chen N."/>
        </authorList>
    </citation>
    <scope>NUCLEOTIDE SEQUENCE</scope>
    <source>
        <strain evidence="2">CNS00141</strain>
    </source>
</reference>
<comment type="subcellular location">
    <subcellularLocation>
        <location evidence="1">Mitochondrion membrane</location>
        <topology evidence="1">Multi-pass membrane protein</topology>
    </subcellularLocation>
</comment>
<evidence type="ECO:0000313" key="2">
    <source>
        <dbReference type="EMBL" id="QQO80630.1"/>
    </source>
</evidence>
<keyword evidence="1" id="KW-1278">Translocase</keyword>
<dbReference type="EMBL" id="MW256714">
    <property type="protein sequence ID" value="QQO80630.1"/>
    <property type="molecule type" value="Genomic_DNA"/>
</dbReference>
<dbReference type="GO" id="GO:0031966">
    <property type="term" value="C:mitochondrial membrane"/>
    <property type="evidence" value="ECO:0007669"/>
    <property type="project" value="UniProtKB-SubCell"/>
</dbReference>
<keyword evidence="1" id="KW-0812">Transmembrane</keyword>
<dbReference type="PANTHER" id="PTHR33269:SF17">
    <property type="entry name" value="NADH-UBIQUINONE OXIDOREDUCTASE CHAIN 6"/>
    <property type="match status" value="1"/>
</dbReference>
<gene>
    <name evidence="2" type="primary">nad6</name>
</gene>
<dbReference type="Gene3D" id="1.20.120.1200">
    <property type="entry name" value="NADH-ubiquinone/plastoquinone oxidoreductase chain 6, subunit NuoJ"/>
    <property type="match status" value="1"/>
</dbReference>
<feature type="transmembrane region" description="Helical" evidence="1">
    <location>
        <begin position="52"/>
        <end position="74"/>
    </location>
</feature>
<keyword evidence="1" id="KW-0679">Respiratory chain</keyword>
<dbReference type="EC" id="7.1.1.2" evidence="1"/>
<sequence length="195" mass="22141">MIFLTYVMCALLIVSASMVIISKNPLYSVLFLVASFLSASILLFLFENEFLALFFLVIYLGAIAILFLFVVMMLDIKYRDLQMSKLYFPIGSLIGITMAVETYGAFSKVFSKDTNFSSQDHNSYLNWYENLDSLPDVYVFGQVFYTQYVLQILIAGLILYLAAIAVAFLTVKTAFNRVGVREQSISRQLSRKNVL</sequence>
<name>A0A7T8E6K4_9STRA</name>
<dbReference type="GO" id="GO:0008137">
    <property type="term" value="F:NADH dehydrogenase (ubiquinone) activity"/>
    <property type="evidence" value="ECO:0007669"/>
    <property type="project" value="UniProtKB-UniRule"/>
</dbReference>
<proteinExistence type="inferred from homology"/>
<dbReference type="AlphaFoldDB" id="A0A7T8E6K4"/>
<accession>A0A7T8E6K4</accession>
<keyword evidence="1" id="KW-0813">Transport</keyword>
<dbReference type="InterPro" id="IPR001457">
    <property type="entry name" value="NADH_UbQ/plastoQ_OxRdtase_su6"/>
</dbReference>
<comment type="function">
    <text evidence="1">Core subunit of the mitochondrial membrane respiratory chain NADH dehydrogenase (Complex I) which catalyzes electron transfer from NADH through the respiratory chain, using ubiquinone as an electron acceptor. Essential for the catalytic activity and assembly of complex I.</text>
</comment>
<keyword evidence="1" id="KW-0520">NAD</keyword>
<comment type="similarity">
    <text evidence="1">Belongs to the complex I subunit 6 family.</text>
</comment>
<feature type="transmembrane region" description="Helical" evidence="1">
    <location>
        <begin position="86"/>
        <end position="106"/>
    </location>
</feature>
<evidence type="ECO:0000256" key="1">
    <source>
        <dbReference type="RuleBase" id="RU004430"/>
    </source>
</evidence>